<dbReference type="GO" id="GO:0070979">
    <property type="term" value="P:protein K11-linked ubiquitination"/>
    <property type="evidence" value="ECO:0007669"/>
    <property type="project" value="TreeGrafter"/>
</dbReference>
<dbReference type="Pfam" id="PF12862">
    <property type="entry name" value="ANAPC5"/>
    <property type="match status" value="1"/>
</dbReference>
<proteinExistence type="inferred from homology"/>
<gene>
    <name evidence="8" type="ORF">GSTUAT00002786001</name>
</gene>
<dbReference type="PANTHER" id="PTHR12830:SF9">
    <property type="entry name" value="ANAPHASE-PROMOTING COMPLEX SUBUNIT 5"/>
    <property type="match status" value="1"/>
</dbReference>
<dbReference type="InterPro" id="IPR037679">
    <property type="entry name" value="Apc5"/>
</dbReference>
<keyword evidence="6" id="KW-0131">Cell cycle</keyword>
<keyword evidence="9" id="KW-1185">Reference proteome</keyword>
<keyword evidence="4" id="KW-0498">Mitosis</keyword>
<reference evidence="8" key="1">
    <citation type="submission" date="2015-10" db="EMBL/GenBank/DDBJ databases">
        <authorList>
            <person name="Regsiter A."/>
            <person name="william w."/>
        </authorList>
    </citation>
    <scope>NUCLEOTIDE SEQUENCE</scope>
    <source>
        <strain evidence="8">Montdore</strain>
    </source>
</reference>
<comment type="similarity">
    <text evidence="1">Belongs to the APC5 family.</text>
</comment>
<organism evidence="8 9">
    <name type="scientific">Tuber aestivum</name>
    <name type="common">summer truffle</name>
    <dbReference type="NCBI Taxonomy" id="59557"/>
    <lineage>
        <taxon>Eukaryota</taxon>
        <taxon>Fungi</taxon>
        <taxon>Dikarya</taxon>
        <taxon>Ascomycota</taxon>
        <taxon>Pezizomycotina</taxon>
        <taxon>Pezizomycetes</taxon>
        <taxon>Pezizales</taxon>
        <taxon>Tuberaceae</taxon>
        <taxon>Tuber</taxon>
    </lineage>
</organism>
<dbReference type="Proteomes" id="UP001412239">
    <property type="component" value="Unassembled WGS sequence"/>
</dbReference>
<dbReference type="InterPro" id="IPR026000">
    <property type="entry name" value="Apc5_dom"/>
</dbReference>
<protein>
    <recommendedName>
        <fullName evidence="2">Anaphase-promoting complex subunit 5</fullName>
    </recommendedName>
</protein>
<dbReference type="AlphaFoldDB" id="A0A292PZW1"/>
<dbReference type="EMBL" id="LN890978">
    <property type="protein sequence ID" value="CUS13106.1"/>
    <property type="molecule type" value="Genomic_DNA"/>
</dbReference>
<evidence type="ECO:0000313" key="8">
    <source>
        <dbReference type="EMBL" id="CUS13106.1"/>
    </source>
</evidence>
<keyword evidence="3" id="KW-0132">Cell division</keyword>
<dbReference type="GO" id="GO:0051301">
    <property type="term" value="P:cell division"/>
    <property type="evidence" value="ECO:0007669"/>
    <property type="project" value="UniProtKB-KW"/>
</dbReference>
<evidence type="ECO:0000259" key="7">
    <source>
        <dbReference type="Pfam" id="PF12862"/>
    </source>
</evidence>
<dbReference type="GO" id="GO:0005680">
    <property type="term" value="C:anaphase-promoting complex"/>
    <property type="evidence" value="ECO:0007669"/>
    <property type="project" value="InterPro"/>
</dbReference>
<accession>A0A292PZW1</accession>
<dbReference type="GO" id="GO:0031145">
    <property type="term" value="P:anaphase-promoting complex-dependent catabolic process"/>
    <property type="evidence" value="ECO:0007669"/>
    <property type="project" value="TreeGrafter"/>
</dbReference>
<evidence type="ECO:0000256" key="2">
    <source>
        <dbReference type="ARBA" id="ARBA00016066"/>
    </source>
</evidence>
<evidence type="ECO:0000256" key="5">
    <source>
        <dbReference type="ARBA" id="ARBA00022786"/>
    </source>
</evidence>
<dbReference type="PANTHER" id="PTHR12830">
    <property type="entry name" value="ANAPHASE-PROMOTING COMPLEX SUBUNIT 5"/>
    <property type="match status" value="1"/>
</dbReference>
<feature type="domain" description="Anaphase-promoting complex subunit 5" evidence="7">
    <location>
        <begin position="250"/>
        <end position="339"/>
    </location>
</feature>
<dbReference type="GO" id="GO:0045842">
    <property type="term" value="P:positive regulation of mitotic metaphase/anaphase transition"/>
    <property type="evidence" value="ECO:0007669"/>
    <property type="project" value="TreeGrafter"/>
</dbReference>
<evidence type="ECO:0000256" key="1">
    <source>
        <dbReference type="ARBA" id="ARBA00007450"/>
    </source>
</evidence>
<evidence type="ECO:0000256" key="6">
    <source>
        <dbReference type="ARBA" id="ARBA00023306"/>
    </source>
</evidence>
<sequence length="740" mass="84036">MSRYLTSGKIALLALVELYAESRFPNQSVVPVLSFVIRHLVSPKENTAFILTLEHIKSATLHQPSAVVGRTIFDLLLKKLWEINSFDALHTFFANIQTYLIEPEHADKSPVRVHGEKSMLSRTSVLGCFVRRAALEYVRLQFHDAVSLWRSFIAYREPTLAMWKKRNLGAGPMSFDVNLKGLGFGDGVVGVVYGRGKESRDCTVSTDDVERLLEFQVESMQRMGTRIPDDMQVQLRQMLSTNVTIPALTHYVEFLNSWRSGDYPGSFDNLHRYFDYTMHNRDRTFYQYALLNLAILQADFGCYRESILAMQETINTARENKDMACLNFSLSWLYHFHKAHPQDCPDVISSRMERESLQFLKAKAKEGGMHHLQSMAHLSEAKQILVGGESIPAAFESILRSSHLNVTKNIHNAMGSQILLQSSLWSRMGISYLSWMNCELFLSKYRVNSPIEDVVKALCRSAYITDEALERLDQVDQECLRTLKVYQYWATYVGLLKLRQAMYKFGPSHHTGDTAAAELLLQQLSASPYVEPDCALEIAICRLDLLSRRGNYSAALTAITQLSEELVRDRADIYHRIRVMIIKADLLSKCGRTVKGLSVAISAATIAWRSRLLPALFQAFRTIANILIHMGEFSAAYSMMDNIMPQVLECEDAYLNAQCFSCLADAQMGLAGARKGAGRNECLHRALEFIDRGFAEYSRIRDARSQMTLMSQKARIQDFTGEKSLRDDAVKWYKQLKKGS</sequence>
<evidence type="ECO:0000256" key="3">
    <source>
        <dbReference type="ARBA" id="ARBA00022618"/>
    </source>
</evidence>
<evidence type="ECO:0000313" key="9">
    <source>
        <dbReference type="Proteomes" id="UP001412239"/>
    </source>
</evidence>
<name>A0A292PZW1_9PEZI</name>
<evidence type="ECO:0000256" key="4">
    <source>
        <dbReference type="ARBA" id="ARBA00022776"/>
    </source>
</evidence>
<keyword evidence="5" id="KW-0833">Ubl conjugation pathway</keyword>